<evidence type="ECO:0000313" key="1">
    <source>
        <dbReference type="EMBL" id="RYQ99337.1"/>
    </source>
</evidence>
<comment type="caution">
    <text evidence="1">The sequence shown here is derived from an EMBL/GenBank/DDBJ whole genome shotgun (WGS) entry which is preliminary data.</text>
</comment>
<dbReference type="AlphaFoldDB" id="A0A444YBZ6"/>
<sequence>MRSNNFMSEGICLHVRLYGEFWLMIFIRDENHEIRERKRYDVLSMNKEFKTSQTLTYVEFSNQFVYDREKKEMTFTQEKVFYCKKCCTIYESIRIVNMITYPSFQDAFYSLGLLYDNRKFITAINEVWSSIKKTFYDVIDI</sequence>
<dbReference type="Proteomes" id="UP000289738">
    <property type="component" value="Chromosome B07"/>
</dbReference>
<proteinExistence type="predicted"/>
<organism evidence="1 2">
    <name type="scientific">Arachis hypogaea</name>
    <name type="common">Peanut</name>
    <dbReference type="NCBI Taxonomy" id="3818"/>
    <lineage>
        <taxon>Eukaryota</taxon>
        <taxon>Viridiplantae</taxon>
        <taxon>Streptophyta</taxon>
        <taxon>Embryophyta</taxon>
        <taxon>Tracheophyta</taxon>
        <taxon>Spermatophyta</taxon>
        <taxon>Magnoliopsida</taxon>
        <taxon>eudicotyledons</taxon>
        <taxon>Gunneridae</taxon>
        <taxon>Pentapetalae</taxon>
        <taxon>rosids</taxon>
        <taxon>fabids</taxon>
        <taxon>Fabales</taxon>
        <taxon>Fabaceae</taxon>
        <taxon>Papilionoideae</taxon>
        <taxon>50 kb inversion clade</taxon>
        <taxon>dalbergioids sensu lato</taxon>
        <taxon>Dalbergieae</taxon>
        <taxon>Pterocarpus clade</taxon>
        <taxon>Arachis</taxon>
    </lineage>
</organism>
<evidence type="ECO:0000313" key="2">
    <source>
        <dbReference type="Proteomes" id="UP000289738"/>
    </source>
</evidence>
<accession>A0A444YBZ6</accession>
<keyword evidence="2" id="KW-1185">Reference proteome</keyword>
<protein>
    <submittedName>
        <fullName evidence="1">Uncharacterized protein</fullName>
    </submittedName>
</protein>
<name>A0A444YBZ6_ARAHY</name>
<dbReference type="EMBL" id="SDMP01000017">
    <property type="protein sequence ID" value="RYQ99337.1"/>
    <property type="molecule type" value="Genomic_DNA"/>
</dbReference>
<gene>
    <name evidence="1" type="ORF">Ahy_B07g087271</name>
</gene>
<reference evidence="1 2" key="1">
    <citation type="submission" date="2019-01" db="EMBL/GenBank/DDBJ databases">
        <title>Sequencing of cultivated peanut Arachis hypogaea provides insights into genome evolution and oil improvement.</title>
        <authorList>
            <person name="Chen X."/>
        </authorList>
    </citation>
    <scope>NUCLEOTIDE SEQUENCE [LARGE SCALE GENOMIC DNA]</scope>
    <source>
        <strain evidence="2">cv. Fuhuasheng</strain>
        <tissue evidence="1">Leaves</tissue>
    </source>
</reference>